<accession>A0A852VP13</accession>
<feature type="transmembrane region" description="Helical" evidence="1">
    <location>
        <begin position="17"/>
        <end position="34"/>
    </location>
</feature>
<reference evidence="2 3" key="1">
    <citation type="submission" date="2020-07" db="EMBL/GenBank/DDBJ databases">
        <title>Genomic Encyclopedia of Type Strains, Phase IV (KMG-V): Genome sequencing to study the core and pangenomes of soil and plant-associated prokaryotes.</title>
        <authorList>
            <person name="Whitman W."/>
        </authorList>
    </citation>
    <scope>NUCLEOTIDE SEQUENCE [LARGE SCALE GENOMIC DNA]</scope>
    <source>
        <strain evidence="2 3">M8UP22</strain>
    </source>
</reference>
<sequence>MAASEGFHRITTLGRRIAVSGALVLLLGFFIRLWESRAITPMYSAARFFLGPGYLLMLVGGLLLIVAWIGEGFIANRDSGIPSA</sequence>
<dbReference type="AlphaFoldDB" id="A0A852VP13"/>
<dbReference type="EMBL" id="JACCCU010000003">
    <property type="protein sequence ID" value="NYF92154.1"/>
    <property type="molecule type" value="Genomic_DNA"/>
</dbReference>
<evidence type="ECO:0000256" key="1">
    <source>
        <dbReference type="SAM" id="Phobius"/>
    </source>
</evidence>
<name>A0A852VP13_9BACT</name>
<protein>
    <submittedName>
        <fullName evidence="2">Uncharacterized protein</fullName>
    </submittedName>
</protein>
<evidence type="ECO:0000313" key="3">
    <source>
        <dbReference type="Proteomes" id="UP000564385"/>
    </source>
</evidence>
<feature type="transmembrane region" description="Helical" evidence="1">
    <location>
        <begin position="54"/>
        <end position="74"/>
    </location>
</feature>
<dbReference type="Proteomes" id="UP000564385">
    <property type="component" value="Unassembled WGS sequence"/>
</dbReference>
<keyword evidence="1" id="KW-0812">Transmembrane</keyword>
<comment type="caution">
    <text evidence="2">The sequence shown here is derived from an EMBL/GenBank/DDBJ whole genome shotgun (WGS) entry which is preliminary data.</text>
</comment>
<evidence type="ECO:0000313" key="2">
    <source>
        <dbReference type="EMBL" id="NYF92154.1"/>
    </source>
</evidence>
<gene>
    <name evidence="2" type="ORF">HDF08_004273</name>
</gene>
<keyword evidence="1" id="KW-1133">Transmembrane helix</keyword>
<keyword evidence="1" id="KW-0472">Membrane</keyword>
<organism evidence="2 3">
    <name type="scientific">Tunturiibacter lichenicola</name>
    <dbReference type="NCBI Taxonomy" id="2051959"/>
    <lineage>
        <taxon>Bacteria</taxon>
        <taxon>Pseudomonadati</taxon>
        <taxon>Acidobacteriota</taxon>
        <taxon>Terriglobia</taxon>
        <taxon>Terriglobales</taxon>
        <taxon>Acidobacteriaceae</taxon>
        <taxon>Tunturiibacter</taxon>
    </lineage>
</organism>
<proteinExistence type="predicted"/>